<name>A0ABD6ED06_9BILA</name>
<dbReference type="Proteomes" id="UP001608902">
    <property type="component" value="Unassembled WGS sequence"/>
</dbReference>
<dbReference type="CDD" id="cd04514">
    <property type="entry name" value="Taspase1_like"/>
    <property type="match status" value="1"/>
</dbReference>
<dbReference type="SUPFAM" id="SSF56235">
    <property type="entry name" value="N-terminal nucleophile aminohydrolases (Ntn hydrolases)"/>
    <property type="match status" value="1"/>
</dbReference>
<evidence type="ECO:0000313" key="5">
    <source>
        <dbReference type="Proteomes" id="UP001608902"/>
    </source>
</evidence>
<gene>
    <name evidence="4" type="ORF">AB6A40_004562</name>
</gene>
<keyword evidence="5" id="KW-1185">Reference proteome</keyword>
<dbReference type="InterPro" id="IPR029055">
    <property type="entry name" value="Ntn_hydrolases_N"/>
</dbReference>
<dbReference type="Gene3D" id="3.60.20.30">
    <property type="entry name" value="(Glycosyl)asparaginase"/>
    <property type="match status" value="1"/>
</dbReference>
<dbReference type="EMBL" id="JBGFUD010002665">
    <property type="protein sequence ID" value="MFH4977853.1"/>
    <property type="molecule type" value="Genomic_DNA"/>
</dbReference>
<dbReference type="AlphaFoldDB" id="A0ABD6ED06"/>
<comment type="similarity">
    <text evidence="1">Belongs to the Ntn-hydrolase family.</text>
</comment>
<evidence type="ECO:0000313" key="4">
    <source>
        <dbReference type="EMBL" id="MFH4977853.1"/>
    </source>
</evidence>
<dbReference type="InterPro" id="IPR037464">
    <property type="entry name" value="Taspase1"/>
</dbReference>
<comment type="caution">
    <text evidence="4">The sequence shown here is derived from an EMBL/GenBank/DDBJ whole genome shotgun (WGS) entry which is preliminary data.</text>
</comment>
<evidence type="ECO:0000256" key="3">
    <source>
        <dbReference type="PIRSR" id="PIRSR600246-3"/>
    </source>
</evidence>
<evidence type="ECO:0000256" key="2">
    <source>
        <dbReference type="PIRSR" id="PIRSR600246-1"/>
    </source>
</evidence>
<feature type="site" description="Cleavage; by autolysis" evidence="3">
    <location>
        <begin position="168"/>
        <end position="169"/>
    </location>
</feature>
<reference evidence="4 5" key="1">
    <citation type="submission" date="2024-08" db="EMBL/GenBank/DDBJ databases">
        <title>Gnathostoma spinigerum genome.</title>
        <authorList>
            <person name="Gonzalez-Bertolin B."/>
            <person name="Monzon S."/>
            <person name="Zaballos A."/>
            <person name="Jimenez P."/>
            <person name="Dekumyoy P."/>
            <person name="Varona S."/>
            <person name="Cuesta I."/>
            <person name="Sumanam S."/>
            <person name="Adisakwattana P."/>
            <person name="Gasser R.B."/>
            <person name="Hernandez-Gonzalez A."/>
            <person name="Young N.D."/>
            <person name="Perteguer M.J."/>
        </authorList>
    </citation>
    <scope>NUCLEOTIDE SEQUENCE [LARGE SCALE GENOMIC DNA]</scope>
    <source>
        <strain evidence="4">AL3</strain>
        <tissue evidence="4">Liver</tissue>
    </source>
</reference>
<dbReference type="Pfam" id="PF01112">
    <property type="entry name" value="Asparaginase_2"/>
    <property type="match status" value="1"/>
</dbReference>
<dbReference type="PANTHER" id="PTHR10188:SF8">
    <property type="entry name" value="THREONINE ASPARTASE 1"/>
    <property type="match status" value="1"/>
</dbReference>
<sequence>MKSETISSILAVHAGVGQHFVDVEKLCSKAIRKSNGDLCTAIKILEDNPNCNAGYGSNLSESGCVECEAAFCSSEEQLFAAVGALRRIRNPIYLARELAEHQLIASCHDLIPPSVLVSDGAETFAVDRGFELCSPVELISKSAHDQWEKAKEIIDIGSSQCIEKYKLDTVGAISLDADGKTQAGCSSGGLLLKKSGRLGHCVQYGGAVWAEQIGSKSVAVTLSGCGEYIARTQLAKCLGRTALQSSDGDKLLVNCIEDAFKSEFVLSPLLARYPKSRVLAGGLLIFSDKDYAAAELVVFHNTDELAFAFNEDGTIKKAISRATNSAVTVESYPLHAFLSK</sequence>
<dbReference type="PANTHER" id="PTHR10188">
    <property type="entry name" value="L-ASPARAGINASE"/>
    <property type="match status" value="1"/>
</dbReference>
<protein>
    <submittedName>
        <fullName evidence="4">Uncharacterized protein</fullName>
    </submittedName>
</protein>
<accession>A0ABD6ED06</accession>
<feature type="active site" description="Nucleophile" evidence="2">
    <location>
        <position position="169"/>
    </location>
</feature>
<evidence type="ECO:0000256" key="1">
    <source>
        <dbReference type="ARBA" id="ARBA00010872"/>
    </source>
</evidence>
<proteinExistence type="inferred from homology"/>
<dbReference type="InterPro" id="IPR000246">
    <property type="entry name" value="Peptidase_T2"/>
</dbReference>
<organism evidence="4 5">
    <name type="scientific">Gnathostoma spinigerum</name>
    <dbReference type="NCBI Taxonomy" id="75299"/>
    <lineage>
        <taxon>Eukaryota</taxon>
        <taxon>Metazoa</taxon>
        <taxon>Ecdysozoa</taxon>
        <taxon>Nematoda</taxon>
        <taxon>Chromadorea</taxon>
        <taxon>Rhabditida</taxon>
        <taxon>Spirurina</taxon>
        <taxon>Gnathostomatomorpha</taxon>
        <taxon>Gnathostomatoidea</taxon>
        <taxon>Gnathostomatidae</taxon>
        <taxon>Gnathostoma</taxon>
    </lineage>
</organism>